<gene>
    <name evidence="3" type="ORF">RIMI_LOCUS1011306</name>
</gene>
<accession>A0ABN9KTT3</accession>
<dbReference type="EMBL" id="CAUEEQ010001281">
    <property type="protein sequence ID" value="CAJ0919415.1"/>
    <property type="molecule type" value="Genomic_DNA"/>
</dbReference>
<dbReference type="InterPro" id="IPR031446">
    <property type="entry name" value="PCM1_C"/>
</dbReference>
<keyword evidence="4" id="KW-1185">Reference proteome</keyword>
<proteinExistence type="predicted"/>
<protein>
    <recommendedName>
        <fullName evidence="2">Pericentriolar material 1 protein C-terminal domain-containing protein</fullName>
    </recommendedName>
</protein>
<dbReference type="PANTHER" id="PTHR14164">
    <property type="entry name" value="PERICENTRIOLAR MATERIAL 1-RELATED"/>
    <property type="match status" value="1"/>
</dbReference>
<feature type="domain" description="Pericentriolar material 1 protein C-terminal" evidence="2">
    <location>
        <begin position="28"/>
        <end position="216"/>
    </location>
</feature>
<comment type="caution">
    <text evidence="3">The sequence shown here is derived from an EMBL/GenBank/DDBJ whole genome shotgun (WGS) entry which is preliminary data.</text>
</comment>
<dbReference type="Pfam" id="PF15717">
    <property type="entry name" value="PCM1_C"/>
    <property type="match status" value="1"/>
</dbReference>
<dbReference type="Proteomes" id="UP001176940">
    <property type="component" value="Unassembled WGS sequence"/>
</dbReference>
<feature type="compositionally biased region" description="Polar residues" evidence="1">
    <location>
        <begin position="165"/>
        <end position="175"/>
    </location>
</feature>
<name>A0ABN9KTT3_9NEOB</name>
<feature type="region of interest" description="Disordered" evidence="1">
    <location>
        <begin position="36"/>
        <end position="181"/>
    </location>
</feature>
<evidence type="ECO:0000313" key="3">
    <source>
        <dbReference type="EMBL" id="CAJ0919415.1"/>
    </source>
</evidence>
<dbReference type="PANTHER" id="PTHR14164:SF12">
    <property type="entry name" value="PERICENTRIOLAR MATERIAL 1 PROTEIN"/>
    <property type="match status" value="1"/>
</dbReference>
<feature type="compositionally biased region" description="Low complexity" evidence="1">
    <location>
        <begin position="142"/>
        <end position="155"/>
    </location>
</feature>
<organism evidence="3 4">
    <name type="scientific">Ranitomeya imitator</name>
    <name type="common">mimic poison frog</name>
    <dbReference type="NCBI Taxonomy" id="111125"/>
    <lineage>
        <taxon>Eukaryota</taxon>
        <taxon>Metazoa</taxon>
        <taxon>Chordata</taxon>
        <taxon>Craniata</taxon>
        <taxon>Vertebrata</taxon>
        <taxon>Euteleostomi</taxon>
        <taxon>Amphibia</taxon>
        <taxon>Batrachia</taxon>
        <taxon>Anura</taxon>
        <taxon>Neobatrachia</taxon>
        <taxon>Hyloidea</taxon>
        <taxon>Dendrobatidae</taxon>
        <taxon>Dendrobatinae</taxon>
        <taxon>Ranitomeya</taxon>
    </lineage>
</organism>
<evidence type="ECO:0000259" key="2">
    <source>
        <dbReference type="Pfam" id="PF15717"/>
    </source>
</evidence>
<feature type="compositionally biased region" description="Basic and acidic residues" evidence="1">
    <location>
        <begin position="70"/>
        <end position="84"/>
    </location>
</feature>
<evidence type="ECO:0000313" key="4">
    <source>
        <dbReference type="Proteomes" id="UP001176940"/>
    </source>
</evidence>
<dbReference type="InterPro" id="IPR024138">
    <property type="entry name" value="Pericentriolar_Pcm1"/>
</dbReference>
<evidence type="ECO:0000256" key="1">
    <source>
        <dbReference type="SAM" id="MobiDB-lite"/>
    </source>
</evidence>
<reference evidence="3" key="1">
    <citation type="submission" date="2023-07" db="EMBL/GenBank/DDBJ databases">
        <authorList>
            <person name="Stuckert A."/>
        </authorList>
    </citation>
    <scope>NUCLEOTIDE SEQUENCE</scope>
</reference>
<feature type="compositionally biased region" description="Acidic residues" evidence="1">
    <location>
        <begin position="43"/>
        <end position="55"/>
    </location>
</feature>
<sequence length="259" mass="28393">MDSWKYRYRDHISFEVILRGLYDRKYPSLSKAETQALTNYGSGEDENEEEEENYDFDAGPVDVQTSLEASTEKAEERFKQQSKERGKKRKSCAAETGAGEDQTSEEDQKSSPANTTAENVAPLLLSKEDDILSPVDVDTKTSLASAESSGPGSPATDSPVIVNEYQETGSGNLSQKSDEEDFVKVEDLPLKLTLPKSELMAEMEKDELKNNLCDEILSLNGQGNGAEELAGDALSLKEPVCLEALMGYASPNSQKRTTV</sequence>